<dbReference type="PRINTS" id="PR00455">
    <property type="entry name" value="HTHTETR"/>
</dbReference>
<dbReference type="PROSITE" id="PS50977">
    <property type="entry name" value="HTH_TETR_2"/>
    <property type="match status" value="1"/>
</dbReference>
<feature type="DNA-binding region" description="H-T-H motif" evidence="2">
    <location>
        <begin position="39"/>
        <end position="58"/>
    </location>
</feature>
<evidence type="ECO:0000313" key="4">
    <source>
        <dbReference type="EMBL" id="MCW8087412.1"/>
    </source>
</evidence>
<name>A0ABT3NZ23_9PROT</name>
<dbReference type="InterPro" id="IPR001647">
    <property type="entry name" value="HTH_TetR"/>
</dbReference>
<sequence length="232" mass="25964">MFEAMSQRQQESSPGAAARAAILRAAISEFTTKGLAGARMAAIAKAAGVAKGLVFHHFGSKDELWAAALEHVYRLLRSGQDEVALMALGPIEGMRRLTTETFRLFREHPEITALMNEENLHRGRHLRAATKVPLLYSPLFATMERLLEEGRRQGLFRSDVDVRALYVALSGLGYFPCANRWTLSAAFAGDLFEPDRLVAYEALAGEMVVSFLLRREDSTAPRRRTVRERRKM</sequence>
<protein>
    <submittedName>
        <fullName evidence="4">TetR family transcriptional regulator</fullName>
    </submittedName>
</protein>
<evidence type="ECO:0000259" key="3">
    <source>
        <dbReference type="PROSITE" id="PS50977"/>
    </source>
</evidence>
<dbReference type="SUPFAM" id="SSF46689">
    <property type="entry name" value="Homeodomain-like"/>
    <property type="match status" value="1"/>
</dbReference>
<evidence type="ECO:0000256" key="2">
    <source>
        <dbReference type="PROSITE-ProRule" id="PRU00335"/>
    </source>
</evidence>
<gene>
    <name evidence="4" type="ORF">OF850_17425</name>
</gene>
<evidence type="ECO:0000256" key="1">
    <source>
        <dbReference type="ARBA" id="ARBA00023125"/>
    </source>
</evidence>
<dbReference type="Proteomes" id="UP001526430">
    <property type="component" value="Unassembled WGS sequence"/>
</dbReference>
<keyword evidence="5" id="KW-1185">Reference proteome</keyword>
<dbReference type="InterPro" id="IPR050109">
    <property type="entry name" value="HTH-type_TetR-like_transc_reg"/>
</dbReference>
<evidence type="ECO:0000313" key="5">
    <source>
        <dbReference type="Proteomes" id="UP001526430"/>
    </source>
</evidence>
<dbReference type="InterPro" id="IPR036271">
    <property type="entry name" value="Tet_transcr_reg_TetR-rel_C_sf"/>
</dbReference>
<dbReference type="PANTHER" id="PTHR30328">
    <property type="entry name" value="TRANSCRIPTIONAL REPRESSOR"/>
    <property type="match status" value="1"/>
</dbReference>
<keyword evidence="1 2" id="KW-0238">DNA-binding</keyword>
<comment type="caution">
    <text evidence="4">The sequence shown here is derived from an EMBL/GenBank/DDBJ whole genome shotgun (WGS) entry which is preliminary data.</text>
</comment>
<dbReference type="Gene3D" id="1.10.357.10">
    <property type="entry name" value="Tetracycline Repressor, domain 2"/>
    <property type="match status" value="1"/>
</dbReference>
<proteinExistence type="predicted"/>
<dbReference type="PANTHER" id="PTHR30328:SF54">
    <property type="entry name" value="HTH-TYPE TRANSCRIPTIONAL REPRESSOR SCO4008"/>
    <property type="match status" value="1"/>
</dbReference>
<reference evidence="4 5" key="1">
    <citation type="submission" date="2022-10" db="EMBL/GenBank/DDBJ databases">
        <title>Roseococcus glaciei nov., sp. nov., isolated from glacier.</title>
        <authorList>
            <person name="Liu Q."/>
            <person name="Xin Y.-H."/>
        </authorList>
    </citation>
    <scope>NUCLEOTIDE SEQUENCE [LARGE SCALE GENOMIC DNA]</scope>
    <source>
        <strain evidence="4 5">MDT2-1-1</strain>
    </source>
</reference>
<dbReference type="InterPro" id="IPR041474">
    <property type="entry name" value="NicS_C"/>
</dbReference>
<dbReference type="InterPro" id="IPR009057">
    <property type="entry name" value="Homeodomain-like_sf"/>
</dbReference>
<dbReference type="Pfam" id="PF00440">
    <property type="entry name" value="TetR_N"/>
    <property type="match status" value="1"/>
</dbReference>
<dbReference type="Pfam" id="PF17938">
    <property type="entry name" value="TetR_C_29"/>
    <property type="match status" value="1"/>
</dbReference>
<accession>A0ABT3NZ23</accession>
<organism evidence="4 5">
    <name type="scientific">Sabulicella glaciei</name>
    <dbReference type="NCBI Taxonomy" id="2984948"/>
    <lineage>
        <taxon>Bacteria</taxon>
        <taxon>Pseudomonadati</taxon>
        <taxon>Pseudomonadota</taxon>
        <taxon>Alphaproteobacteria</taxon>
        <taxon>Acetobacterales</taxon>
        <taxon>Acetobacteraceae</taxon>
        <taxon>Sabulicella</taxon>
    </lineage>
</organism>
<feature type="domain" description="HTH tetR-type" evidence="3">
    <location>
        <begin position="16"/>
        <end position="76"/>
    </location>
</feature>
<dbReference type="EMBL" id="JAPFQI010000016">
    <property type="protein sequence ID" value="MCW8087412.1"/>
    <property type="molecule type" value="Genomic_DNA"/>
</dbReference>
<dbReference type="SUPFAM" id="SSF48498">
    <property type="entry name" value="Tetracyclin repressor-like, C-terminal domain"/>
    <property type="match status" value="1"/>
</dbReference>